<protein>
    <submittedName>
        <fullName evidence="3">DUF2057 family protein</fullName>
    </submittedName>
</protein>
<proteinExistence type="inferred from homology"/>
<evidence type="ECO:0000256" key="1">
    <source>
        <dbReference type="ARBA" id="ARBA00008490"/>
    </source>
</evidence>
<dbReference type="RefSeq" id="WP_084981933.1">
    <property type="nucleotide sequence ID" value="NZ_CBCSCF010000002.1"/>
</dbReference>
<dbReference type="AlphaFoldDB" id="A0AA41BV44"/>
<accession>A0AA41BV44</accession>
<name>A0AA41BV44_9GAMM</name>
<evidence type="ECO:0000313" key="6">
    <source>
        <dbReference type="Proteomes" id="UP000705283"/>
    </source>
</evidence>
<dbReference type="InterPro" id="IPR018635">
    <property type="entry name" value="UPF0319"/>
</dbReference>
<evidence type="ECO:0000313" key="4">
    <source>
        <dbReference type="EMBL" id="ORJ23165.1"/>
    </source>
</evidence>
<sequence length="219" mass="23598">MNLGSMVAGIILANLIAPAYALSLKLSPEVDLLVVDGRQVSGPILKGADSLELDAGQHQILFQITKNLPASVETSNVYHSPPIIVAFNAKSLHSVSISLPALTSAQEGRDFSKNMNIALIDEKGNKVDYRQDRLSGINIKSVQNFEAAMTQYNLSGQTASVPAFALTEKSSMTLNAKNVDPTTLSQMERSTGQQAFSLWSLLQHNPRSSSDAGHWFSAQ</sequence>
<comment type="similarity">
    <text evidence="1">Belongs to the UPF0319 family.</text>
</comment>
<dbReference type="Pfam" id="PF09829">
    <property type="entry name" value="DUF2057"/>
    <property type="match status" value="1"/>
</dbReference>
<reference evidence="3" key="3">
    <citation type="submission" date="2020-11" db="EMBL/GenBank/DDBJ databases">
        <authorList>
            <person name="Lee S.D."/>
        </authorList>
    </citation>
    <scope>NUCLEOTIDE SEQUENCE</scope>
    <source>
        <strain evidence="3">SAP-2</strain>
    </source>
</reference>
<organism evidence="3 6">
    <name type="scientific">Rouxiella silvae</name>
    <dbReference type="NCBI Taxonomy" id="1646373"/>
    <lineage>
        <taxon>Bacteria</taxon>
        <taxon>Pseudomonadati</taxon>
        <taxon>Pseudomonadota</taxon>
        <taxon>Gammaproteobacteria</taxon>
        <taxon>Enterobacterales</taxon>
        <taxon>Yersiniaceae</taxon>
        <taxon>Rouxiella</taxon>
    </lineage>
</organism>
<dbReference type="EMBL" id="MRWD01000001">
    <property type="protein sequence ID" value="ORJ23165.1"/>
    <property type="molecule type" value="Genomic_DNA"/>
</dbReference>
<reference evidence="4" key="1">
    <citation type="submission" date="2016-12" db="EMBL/GenBank/DDBJ databases">
        <authorList>
            <person name="Le Fleche-Mateos A."/>
        </authorList>
    </citation>
    <scope>NUCLEOTIDE SEQUENCE</scope>
    <source>
        <strain evidence="4">213</strain>
    </source>
</reference>
<evidence type="ECO:0000313" key="5">
    <source>
        <dbReference type="Proteomes" id="UP000192722"/>
    </source>
</evidence>
<keyword evidence="5" id="KW-1185">Reference proteome</keyword>
<evidence type="ECO:0000256" key="2">
    <source>
        <dbReference type="ARBA" id="ARBA00022729"/>
    </source>
</evidence>
<evidence type="ECO:0000313" key="3">
    <source>
        <dbReference type="EMBL" id="MBF6635716.1"/>
    </source>
</evidence>
<reference evidence="3" key="4">
    <citation type="submission" date="2022-09" db="EMBL/GenBank/DDBJ databases">
        <title>Rouxiella aceris sp. nov., isolated from tree sap and emended description of the genus Rhouxiella.</title>
        <authorList>
            <person name="Kim I.S."/>
        </authorList>
    </citation>
    <scope>NUCLEOTIDE SEQUENCE</scope>
    <source>
        <strain evidence="3">SAP-2</strain>
    </source>
</reference>
<gene>
    <name evidence="4" type="ORF">BS639_00215</name>
    <name evidence="3" type="ORF">ITX54_03415</name>
</gene>
<dbReference type="PANTHER" id="PTHR38108">
    <property type="entry name" value="UPF0319 PROTEIN YCCT"/>
    <property type="match status" value="1"/>
</dbReference>
<keyword evidence="2" id="KW-0732">Signal</keyword>
<dbReference type="EMBL" id="JADMKS010000001">
    <property type="protein sequence ID" value="MBF6635716.1"/>
    <property type="molecule type" value="Genomic_DNA"/>
</dbReference>
<dbReference type="Proteomes" id="UP000705283">
    <property type="component" value="Unassembled WGS sequence"/>
</dbReference>
<reference evidence="4 5" key="2">
    <citation type="journal article" date="2017" name="Int. J. Syst. Evol. Microbiol.">
        <title>Rouxiella badensis sp. nov. and Rouxiella silvae sp. nov. isolated from peat bog soil in Germany and emendation of the genus description.</title>
        <authorList>
            <person name="Le Fleche-Mateos A."/>
            <person name="Kugler J.H."/>
            <person name="Hansen S.H."/>
            <person name="Syldatk C."/>
            <person name="Hausmann R."/>
            <person name="Lomprez F."/>
            <person name="Vandenbogaert M."/>
            <person name="Manuguerra J.C."/>
            <person name="Grimont P.A."/>
        </authorList>
    </citation>
    <scope>NUCLEOTIDE SEQUENCE [LARGE SCALE GENOMIC DNA]</scope>
    <source>
        <strain evidence="4 5">213</strain>
    </source>
</reference>
<dbReference type="Proteomes" id="UP000192722">
    <property type="component" value="Unassembled WGS sequence"/>
</dbReference>
<comment type="caution">
    <text evidence="3">The sequence shown here is derived from an EMBL/GenBank/DDBJ whole genome shotgun (WGS) entry which is preliminary data.</text>
</comment>
<dbReference type="PANTHER" id="PTHR38108:SF1">
    <property type="entry name" value="UPF0319 PROTEIN YCCT"/>
    <property type="match status" value="1"/>
</dbReference>